<gene>
    <name evidence="6" type="ORF">Q4Q35_02860</name>
</gene>
<dbReference type="InterPro" id="IPR050553">
    <property type="entry name" value="Thioredoxin_ResA/DsbE_sf"/>
</dbReference>
<dbReference type="SUPFAM" id="SSF52833">
    <property type="entry name" value="Thioredoxin-like"/>
    <property type="match status" value="1"/>
</dbReference>
<evidence type="ECO:0000313" key="7">
    <source>
        <dbReference type="Proteomes" id="UP001176883"/>
    </source>
</evidence>
<dbReference type="InterPro" id="IPR013766">
    <property type="entry name" value="Thioredoxin_domain"/>
</dbReference>
<keyword evidence="2" id="KW-0201">Cytochrome c-type biogenesis</keyword>
<dbReference type="PANTHER" id="PTHR42852">
    <property type="entry name" value="THIOL:DISULFIDE INTERCHANGE PROTEIN DSBE"/>
    <property type="match status" value="1"/>
</dbReference>
<comment type="subcellular location">
    <subcellularLocation>
        <location evidence="1">Cell envelope</location>
    </subcellularLocation>
</comment>
<evidence type="ECO:0000256" key="4">
    <source>
        <dbReference type="ARBA" id="ARBA00023284"/>
    </source>
</evidence>
<feature type="non-terminal residue" evidence="6">
    <location>
        <position position="1"/>
    </location>
</feature>
<sequence length="153" mass="17240">ENVAAIEALKEVDYSKPLDMVFTAIDGSIVDLNTMRGKVVLIDFWATYCSPCVKEMPHVRAMYDKYRDRGFEVIGIAVDNDAAKERILSILKKTGANWPQRLDKGADATVSLHALYEIKTLPTVWLLNKEGVIVDRNARGERLEPLIREHLGL</sequence>
<dbReference type="InterPro" id="IPR013740">
    <property type="entry name" value="Redoxin"/>
</dbReference>
<name>A0ABT8W6J6_9FLAO</name>
<dbReference type="PANTHER" id="PTHR42852:SF6">
    <property type="entry name" value="THIOL:DISULFIDE INTERCHANGE PROTEIN DSBE"/>
    <property type="match status" value="1"/>
</dbReference>
<dbReference type="EMBL" id="JAUOEK010000048">
    <property type="protein sequence ID" value="MDO5968735.1"/>
    <property type="molecule type" value="Genomic_DNA"/>
</dbReference>
<protein>
    <submittedName>
        <fullName evidence="6">TlpA disulfide reductase family protein</fullName>
    </submittedName>
</protein>
<keyword evidence="7" id="KW-1185">Reference proteome</keyword>
<dbReference type="PROSITE" id="PS51352">
    <property type="entry name" value="THIOREDOXIN_2"/>
    <property type="match status" value="1"/>
</dbReference>
<keyword evidence="4" id="KW-0676">Redox-active center</keyword>
<dbReference type="Pfam" id="PF08534">
    <property type="entry name" value="Redoxin"/>
    <property type="match status" value="1"/>
</dbReference>
<evidence type="ECO:0000256" key="1">
    <source>
        <dbReference type="ARBA" id="ARBA00004196"/>
    </source>
</evidence>
<organism evidence="6 7">
    <name type="scientific">Flavivirga aquimarina</name>
    <dbReference type="NCBI Taxonomy" id="2027862"/>
    <lineage>
        <taxon>Bacteria</taxon>
        <taxon>Pseudomonadati</taxon>
        <taxon>Bacteroidota</taxon>
        <taxon>Flavobacteriia</taxon>
        <taxon>Flavobacteriales</taxon>
        <taxon>Flavobacteriaceae</taxon>
        <taxon>Flavivirga</taxon>
    </lineage>
</organism>
<dbReference type="Proteomes" id="UP001176883">
    <property type="component" value="Unassembled WGS sequence"/>
</dbReference>
<proteinExistence type="predicted"/>
<evidence type="ECO:0000313" key="6">
    <source>
        <dbReference type="EMBL" id="MDO5968735.1"/>
    </source>
</evidence>
<evidence type="ECO:0000259" key="5">
    <source>
        <dbReference type="PROSITE" id="PS51352"/>
    </source>
</evidence>
<dbReference type="Gene3D" id="3.40.30.10">
    <property type="entry name" value="Glutaredoxin"/>
    <property type="match status" value="1"/>
</dbReference>
<comment type="caution">
    <text evidence="6">The sequence shown here is derived from an EMBL/GenBank/DDBJ whole genome shotgun (WGS) entry which is preliminary data.</text>
</comment>
<dbReference type="InterPro" id="IPR036249">
    <property type="entry name" value="Thioredoxin-like_sf"/>
</dbReference>
<reference evidence="6" key="1">
    <citation type="submission" date="2023-07" db="EMBL/GenBank/DDBJ databases">
        <title>Two novel species in the genus Flavivirga.</title>
        <authorList>
            <person name="Kwon K."/>
        </authorList>
    </citation>
    <scope>NUCLEOTIDE SEQUENCE</scope>
    <source>
        <strain evidence="6">KCTC 52353</strain>
    </source>
</reference>
<dbReference type="RefSeq" id="WP_303276415.1">
    <property type="nucleotide sequence ID" value="NZ_JAUOEK010000048.1"/>
</dbReference>
<accession>A0ABT8W6J6</accession>
<evidence type="ECO:0000256" key="3">
    <source>
        <dbReference type="ARBA" id="ARBA00023157"/>
    </source>
</evidence>
<evidence type="ECO:0000256" key="2">
    <source>
        <dbReference type="ARBA" id="ARBA00022748"/>
    </source>
</evidence>
<dbReference type="CDD" id="cd02966">
    <property type="entry name" value="TlpA_like_family"/>
    <property type="match status" value="1"/>
</dbReference>
<keyword evidence="3" id="KW-1015">Disulfide bond</keyword>
<feature type="domain" description="Thioredoxin" evidence="5">
    <location>
        <begin position="9"/>
        <end position="153"/>
    </location>
</feature>